<dbReference type="EMBL" id="JAERSE020000001">
    <property type="protein sequence ID" value="MCA6066570.1"/>
    <property type="molecule type" value="Genomic_DNA"/>
</dbReference>
<evidence type="ECO:0000313" key="2">
    <source>
        <dbReference type="Proteomes" id="UP000618240"/>
    </source>
</evidence>
<dbReference type="RefSeq" id="WP_225686757.1">
    <property type="nucleotide sequence ID" value="NZ_JAERSE020000001.1"/>
</dbReference>
<reference evidence="1 2" key="1">
    <citation type="submission" date="2021-09" db="EMBL/GenBank/DDBJ databases">
        <title>Genome sequencing and assembly of Chryseobacterium sp. RG1.</title>
        <authorList>
            <person name="Chhetri G."/>
        </authorList>
    </citation>
    <scope>NUCLEOTIDE SEQUENCE [LARGE SCALE GENOMIC DNA]</scope>
    <source>
        <strain evidence="1 2">RG1</strain>
    </source>
</reference>
<protein>
    <submittedName>
        <fullName evidence="1">DUF4917 family protein</fullName>
    </submittedName>
</protein>
<comment type="caution">
    <text evidence="1">The sequence shown here is derived from an EMBL/GenBank/DDBJ whole genome shotgun (WGS) entry which is preliminary data.</text>
</comment>
<dbReference type="Pfam" id="PF16263">
    <property type="entry name" value="DUF4917"/>
    <property type="match status" value="1"/>
</dbReference>
<keyword evidence="2" id="KW-1185">Reference proteome</keyword>
<gene>
    <name evidence="1" type="ORF">JI747_005220</name>
</gene>
<organism evidence="1 2">
    <name type="scientific">Chryseobacterium tagetis</name>
    <dbReference type="NCBI Taxonomy" id="2801334"/>
    <lineage>
        <taxon>Bacteria</taxon>
        <taxon>Pseudomonadati</taxon>
        <taxon>Bacteroidota</taxon>
        <taxon>Flavobacteriia</taxon>
        <taxon>Flavobacteriales</taxon>
        <taxon>Weeksellaceae</taxon>
        <taxon>Chryseobacterium group</taxon>
        <taxon>Chryseobacterium</taxon>
    </lineage>
</organism>
<sequence length="357" mass="41487">MAKDNIPKDFKFDDLQDYQSVIKKLNKRSYPKHLIMGNGFSMAYDHKIFSYNALYDFIEKLEDATLSKLFEVINTKNFELVMRQLDNFIEIAKTFDDTGVMVKALQDANQRLQESLIEAVSSLHPEHVFAVPDAESQSCYNFLQEYLSNGGKVFSTNYDLLLYWILMRNNPHSSIDGFGREHLNPVETRRGEDAEFGELLWGKYKEEQTVYYLHGTLPIFDTGTEIEKEVYRDSKYLLDNIKERMDNKEYPIFVTAGNGTEKLNHIYHNRYLTFCYESLSKITGSLVSFGFNFGEYDEHIIDAVNKASLRGAQSGEKLFSIYIGVYSEADLEHIKNIQYKFDCKVNVYNAQTANIWR</sequence>
<evidence type="ECO:0000313" key="1">
    <source>
        <dbReference type="EMBL" id="MCA6066570.1"/>
    </source>
</evidence>
<proteinExistence type="predicted"/>
<dbReference type="Proteomes" id="UP000618240">
    <property type="component" value="Unassembled WGS sequence"/>
</dbReference>
<accession>A0ABS8A128</accession>
<dbReference type="InterPro" id="IPR032581">
    <property type="entry name" value="DUF4917"/>
</dbReference>
<name>A0ABS8A128_9FLAO</name>